<dbReference type="Proteomes" id="UP000887116">
    <property type="component" value="Unassembled WGS sequence"/>
</dbReference>
<dbReference type="AlphaFoldDB" id="A0A8X6L580"/>
<reference evidence="2" key="1">
    <citation type="submission" date="2020-07" db="EMBL/GenBank/DDBJ databases">
        <title>Multicomponent nature underlies the extraordinary mechanical properties of spider dragline silk.</title>
        <authorList>
            <person name="Kono N."/>
            <person name="Nakamura H."/>
            <person name="Mori M."/>
            <person name="Yoshida Y."/>
            <person name="Ohtoshi R."/>
            <person name="Malay A.D."/>
            <person name="Moran D.A.P."/>
            <person name="Tomita M."/>
            <person name="Numata K."/>
            <person name="Arakawa K."/>
        </authorList>
    </citation>
    <scope>NUCLEOTIDE SEQUENCE</scope>
</reference>
<feature type="compositionally biased region" description="Basic and acidic residues" evidence="1">
    <location>
        <begin position="63"/>
        <end position="76"/>
    </location>
</feature>
<keyword evidence="3" id="KW-1185">Reference proteome</keyword>
<feature type="region of interest" description="Disordered" evidence="1">
    <location>
        <begin position="1"/>
        <end position="85"/>
    </location>
</feature>
<evidence type="ECO:0000256" key="1">
    <source>
        <dbReference type="SAM" id="MobiDB-lite"/>
    </source>
</evidence>
<evidence type="ECO:0000313" key="3">
    <source>
        <dbReference type="Proteomes" id="UP000887116"/>
    </source>
</evidence>
<evidence type="ECO:0000313" key="2">
    <source>
        <dbReference type="EMBL" id="GFQ96949.1"/>
    </source>
</evidence>
<accession>A0A8X6L580</accession>
<organism evidence="2 3">
    <name type="scientific">Trichonephila clavata</name>
    <name type="common">Joro spider</name>
    <name type="synonym">Nephila clavata</name>
    <dbReference type="NCBI Taxonomy" id="2740835"/>
    <lineage>
        <taxon>Eukaryota</taxon>
        <taxon>Metazoa</taxon>
        <taxon>Ecdysozoa</taxon>
        <taxon>Arthropoda</taxon>
        <taxon>Chelicerata</taxon>
        <taxon>Arachnida</taxon>
        <taxon>Araneae</taxon>
        <taxon>Araneomorphae</taxon>
        <taxon>Entelegynae</taxon>
        <taxon>Araneoidea</taxon>
        <taxon>Nephilidae</taxon>
        <taxon>Trichonephila</taxon>
    </lineage>
</organism>
<dbReference type="EMBL" id="BMAO01024682">
    <property type="protein sequence ID" value="GFQ96949.1"/>
    <property type="molecule type" value="Genomic_DNA"/>
</dbReference>
<proteinExistence type="predicted"/>
<name>A0A8X6L580_TRICU</name>
<protein>
    <submittedName>
        <fullName evidence="2">Uncharacterized protein</fullName>
    </submittedName>
</protein>
<gene>
    <name evidence="2" type="ORF">TNCT_68491</name>
</gene>
<comment type="caution">
    <text evidence="2">The sequence shown here is derived from an EMBL/GenBank/DDBJ whole genome shotgun (WGS) entry which is preliminary data.</text>
</comment>
<sequence>MEGLDSNRPMAAQTEGLESSRSRAVQKCKILKEGLKDPTAFNKRKLPSSISSRPSTKKRKKREVFGKQEDSNRTTPDRATPPTEL</sequence>